<organism evidence="3 4">
    <name type="scientific">Paramecium primaurelia</name>
    <dbReference type="NCBI Taxonomy" id="5886"/>
    <lineage>
        <taxon>Eukaryota</taxon>
        <taxon>Sar</taxon>
        <taxon>Alveolata</taxon>
        <taxon>Ciliophora</taxon>
        <taxon>Intramacronucleata</taxon>
        <taxon>Oligohymenophorea</taxon>
        <taxon>Peniculida</taxon>
        <taxon>Parameciidae</taxon>
        <taxon>Paramecium</taxon>
    </lineage>
</organism>
<dbReference type="InterPro" id="IPR000008">
    <property type="entry name" value="C2_dom"/>
</dbReference>
<dbReference type="SMART" id="SM00239">
    <property type="entry name" value="C2"/>
    <property type="match status" value="2"/>
</dbReference>
<dbReference type="OMA" id="EFFAYES"/>
<evidence type="ECO:0000259" key="2">
    <source>
        <dbReference type="PROSITE" id="PS50234"/>
    </source>
</evidence>
<dbReference type="PROSITE" id="PS50004">
    <property type="entry name" value="C2"/>
    <property type="match status" value="1"/>
</dbReference>
<dbReference type="Proteomes" id="UP000688137">
    <property type="component" value="Unassembled WGS sequence"/>
</dbReference>
<evidence type="ECO:0000313" key="3">
    <source>
        <dbReference type="EMBL" id="CAD8103538.1"/>
    </source>
</evidence>
<dbReference type="Pfam" id="PF00168">
    <property type="entry name" value="C2"/>
    <property type="match status" value="2"/>
</dbReference>
<protein>
    <submittedName>
        <fullName evidence="3">Uncharacterized protein</fullName>
    </submittedName>
</protein>
<dbReference type="CDD" id="cd04048">
    <property type="entry name" value="C2A_Copine"/>
    <property type="match status" value="1"/>
</dbReference>
<dbReference type="GO" id="GO:0005886">
    <property type="term" value="C:plasma membrane"/>
    <property type="evidence" value="ECO:0007669"/>
    <property type="project" value="TreeGrafter"/>
</dbReference>
<dbReference type="EMBL" id="CAJJDM010000124">
    <property type="protein sequence ID" value="CAD8103538.1"/>
    <property type="molecule type" value="Genomic_DNA"/>
</dbReference>
<feature type="domain" description="VWFA" evidence="2">
    <location>
        <begin position="259"/>
        <end position="477"/>
    </location>
</feature>
<dbReference type="GO" id="GO:0071277">
    <property type="term" value="P:cellular response to calcium ion"/>
    <property type="evidence" value="ECO:0007669"/>
    <property type="project" value="TreeGrafter"/>
</dbReference>
<keyword evidence="4" id="KW-1185">Reference proteome</keyword>
<dbReference type="PROSITE" id="PS50234">
    <property type="entry name" value="VWFA"/>
    <property type="match status" value="1"/>
</dbReference>
<dbReference type="Pfam" id="PF07002">
    <property type="entry name" value="Copine"/>
    <property type="match status" value="1"/>
</dbReference>
<dbReference type="GO" id="GO:0005544">
    <property type="term" value="F:calcium-dependent phospholipid binding"/>
    <property type="evidence" value="ECO:0007669"/>
    <property type="project" value="InterPro"/>
</dbReference>
<name>A0A8S1PLZ0_PARPR</name>
<accession>A0A8S1PLZ0</accession>
<sequence length="515" mass="58884">MQAGCKITLHLACRKLLDKDTFSKSDPQIWVFGKQFRNNCLDQNWSLLGKTEIMKNNLNPTFQTAIILDYIFEIKQPLRFEVRDVDGEKYDDLGFVESTVGTIFGSRNQTCILNLSLGGKLITMCEKNQDLNELYIMQIKGSNLKGSWCSSPNPSFKIFKCSNNNEFFAYESEHVHKTSNPLWKTFQMKQFKIGDKFKIEVYDSIHKTIGSNYLTIDQLKKQQKDYQLSNNGGLLQFTQFETIFKFTFMDYIQGGTQLNLSIAIDFTQSNGDQDQYNSLHKIYSQNQYSQALTSIGEILLAYDYDQQVPCYGFGAKLNFPYLKSNTVSHCFPLSGDPNNTNAQGLDGILQMYQSALNYLQFSGPTYFGPLIVEAMKQATVLKQQQLNQYLVLLILTDGAIHDMDQVEQYLEQAAFLPISIIIIGVGDDDFTLMKRLDGDLPDGAMKQQLNKRDLVQFVPFRDFKNSMLLAKEVLEELPDQLTNYMEMQGIKPGAPPVHQMQDFGMTMPQQQQQIQ</sequence>
<dbReference type="InterPro" id="IPR010734">
    <property type="entry name" value="Copine_C"/>
</dbReference>
<dbReference type="SMART" id="SM00327">
    <property type="entry name" value="VWA"/>
    <property type="match status" value="1"/>
</dbReference>
<dbReference type="AlphaFoldDB" id="A0A8S1PLZ0"/>
<evidence type="ECO:0000313" key="4">
    <source>
        <dbReference type="Proteomes" id="UP000688137"/>
    </source>
</evidence>
<evidence type="ECO:0000259" key="1">
    <source>
        <dbReference type="PROSITE" id="PS50004"/>
    </source>
</evidence>
<comment type="caution">
    <text evidence="3">The sequence shown here is derived from an EMBL/GenBank/DDBJ whole genome shotgun (WGS) entry which is preliminary data.</text>
</comment>
<proteinExistence type="predicted"/>
<feature type="domain" description="C2" evidence="1">
    <location>
        <begin position="1"/>
        <end position="113"/>
    </location>
</feature>
<reference evidence="3" key="1">
    <citation type="submission" date="2021-01" db="EMBL/GenBank/DDBJ databases">
        <authorList>
            <consortium name="Genoscope - CEA"/>
            <person name="William W."/>
        </authorList>
    </citation>
    <scope>NUCLEOTIDE SEQUENCE</scope>
</reference>
<dbReference type="PANTHER" id="PTHR10857:SF106">
    <property type="entry name" value="C2 DOMAIN-CONTAINING PROTEIN"/>
    <property type="match status" value="1"/>
</dbReference>
<dbReference type="InterPro" id="IPR002035">
    <property type="entry name" value="VWF_A"/>
</dbReference>
<dbReference type="PANTHER" id="PTHR10857">
    <property type="entry name" value="COPINE"/>
    <property type="match status" value="1"/>
</dbReference>
<dbReference type="InterPro" id="IPR045052">
    <property type="entry name" value="Copine"/>
</dbReference>
<gene>
    <name evidence="3" type="ORF">PPRIM_AZ9-3.1.T1210098</name>
</gene>